<accession>A0A2M9Y9N2</accession>
<protein>
    <submittedName>
        <fullName evidence="2">Lipoprotein</fullName>
    </submittedName>
</protein>
<organism evidence="2 3">
    <name type="scientific">Leptospira saintgironsiae</name>
    <dbReference type="NCBI Taxonomy" id="2023183"/>
    <lineage>
        <taxon>Bacteria</taxon>
        <taxon>Pseudomonadati</taxon>
        <taxon>Spirochaetota</taxon>
        <taxon>Spirochaetia</taxon>
        <taxon>Leptospirales</taxon>
        <taxon>Leptospiraceae</taxon>
        <taxon>Leptospira</taxon>
    </lineage>
</organism>
<comment type="caution">
    <text evidence="2">The sequence shown here is derived from an EMBL/GenBank/DDBJ whole genome shotgun (WGS) entry which is preliminary data.</text>
</comment>
<sequence>MRKILCMGMFSLLSFANCLAMDSLGLSESVKGSEARSQIKAAALTSDILFYGSADPANAAMITAIDLFLTDLYLKIDDSKYYKKADVDKCVKDVQVIGLLVMDPSQTVLTSKNCSDLKANGPII</sequence>
<feature type="chain" id="PRO_5015006795" evidence="1">
    <location>
        <begin position="21"/>
        <end position="124"/>
    </location>
</feature>
<dbReference type="AlphaFoldDB" id="A0A2M9Y9N2"/>
<name>A0A2M9Y9N2_9LEPT</name>
<gene>
    <name evidence="2" type="ORF">CH362_15290</name>
</gene>
<proteinExistence type="predicted"/>
<evidence type="ECO:0000256" key="1">
    <source>
        <dbReference type="SAM" id="SignalP"/>
    </source>
</evidence>
<evidence type="ECO:0000313" key="3">
    <source>
        <dbReference type="Proteomes" id="UP000231926"/>
    </source>
</evidence>
<keyword evidence="3" id="KW-1185">Reference proteome</keyword>
<evidence type="ECO:0000313" key="2">
    <source>
        <dbReference type="EMBL" id="PJZ48153.1"/>
    </source>
</evidence>
<keyword evidence="1" id="KW-0732">Signal</keyword>
<reference evidence="2 3" key="1">
    <citation type="submission" date="2017-07" db="EMBL/GenBank/DDBJ databases">
        <title>Leptospira spp. isolated from tropical soils.</title>
        <authorList>
            <person name="Thibeaux R."/>
            <person name="Iraola G."/>
            <person name="Ferres I."/>
            <person name="Bierque E."/>
            <person name="Girault D."/>
            <person name="Soupe-Gilbert M.-E."/>
            <person name="Picardeau M."/>
            <person name="Goarant C."/>
        </authorList>
    </citation>
    <scope>NUCLEOTIDE SEQUENCE [LARGE SCALE GENOMIC DNA]</scope>
    <source>
        <strain evidence="2 3">FH4-C-A2</strain>
    </source>
</reference>
<dbReference type="InterPro" id="IPR031030">
    <property type="entry name" value="Lepto_Lipo_YY_C"/>
</dbReference>
<dbReference type="OrthoDB" id="330647at2"/>
<feature type="signal peptide" evidence="1">
    <location>
        <begin position="1"/>
        <end position="20"/>
    </location>
</feature>
<dbReference type="EMBL" id="NPDR01000007">
    <property type="protein sequence ID" value="PJZ48153.1"/>
    <property type="molecule type" value="Genomic_DNA"/>
</dbReference>
<dbReference type="Proteomes" id="UP000231926">
    <property type="component" value="Unassembled WGS sequence"/>
</dbReference>
<dbReference type="NCBIfam" id="TIGR04452">
    <property type="entry name" value="Lepto_Lipo_YY_C"/>
    <property type="match status" value="1"/>
</dbReference>
<keyword evidence="2" id="KW-0449">Lipoprotein</keyword>
<dbReference type="RefSeq" id="WP_100711199.1">
    <property type="nucleotide sequence ID" value="NZ_NPDR01000007.1"/>
</dbReference>